<dbReference type="Gene3D" id="3.90.70.10">
    <property type="entry name" value="Cysteine proteinases"/>
    <property type="match status" value="1"/>
</dbReference>
<accession>A0A812JEU6</accession>
<evidence type="ECO:0000256" key="7">
    <source>
        <dbReference type="SAM" id="MobiDB-lite"/>
    </source>
</evidence>
<evidence type="ECO:0000313" key="10">
    <source>
        <dbReference type="Proteomes" id="UP000604046"/>
    </source>
</evidence>
<feature type="region of interest" description="Disordered" evidence="7">
    <location>
        <begin position="137"/>
        <end position="157"/>
    </location>
</feature>
<feature type="active site" evidence="5">
    <location>
        <position position="77"/>
    </location>
</feature>
<evidence type="ECO:0000256" key="2">
    <source>
        <dbReference type="ARBA" id="ARBA00022670"/>
    </source>
</evidence>
<sequence length="640" mass="70134">MCLAFCIRKTFANSLLLAKGGILGNLWNIGNAWASGSEQAIATEHHLSSKVAENNWDDESEYQEDQIDEVTGLVGAHCYTVLAAIEVAADSGKSWFRKERWVRLRNPWGTGRWKGPTPKSSMLPFSAAVFDCVGEKVRRGSGQSDNKEAQDGLQGPMAETDPGTFWMQLADFADEFATVCVSEYRPGYISSVFPLKPKQMLNGAPTQVCATLQLLADAERTHLGDLKPIHVVVSVLQDSDEPFSRPKQRKFSSARIEVLESGRSQGSRHVASSSFGLQREVLLPVELKAGAQYLVIVHWLQASPVRSWNREATLRVYAPCPARLGPGPMEMEAQREAYEAAAMGPRGSCLKETQGAQLRCWSDRESGTIALCFDASDAPAGLLASLTWTLQNSVLQPRFPGWEGSVTAAGEEQHVQVVDLKPGQRQLTVVSWLDPSKAFSATYSWQATADPCSQCNAPVGTNVPGRFSGAYRVLGPSDLGGPATLHEECFEKFMLRVAPRCLQCSEAIVQVQGRFAGQYFAYSANQLGSHPAGQVHAECNDAFRSKFAKTCLHCREQASQHYQGYRSTDKFVFPVGTVSFATCADRPVMQLAGKFSGKHFNYKAGWAARSILKQLLTCMGVHPERESKYKSNSIVTNPST</sequence>
<feature type="active site" evidence="5">
    <location>
        <position position="106"/>
    </location>
</feature>
<evidence type="ECO:0000259" key="8">
    <source>
        <dbReference type="PROSITE" id="PS50203"/>
    </source>
</evidence>
<keyword evidence="4" id="KW-0788">Thiol protease</keyword>
<comment type="caution">
    <text evidence="6">Lacks conserved residue(s) required for the propagation of feature annotation.</text>
</comment>
<evidence type="ECO:0000256" key="5">
    <source>
        <dbReference type="PIRSR" id="PIRSR622684-1"/>
    </source>
</evidence>
<dbReference type="Proteomes" id="UP000604046">
    <property type="component" value="Unassembled WGS sequence"/>
</dbReference>
<dbReference type="PANTHER" id="PTHR10183">
    <property type="entry name" value="CALPAIN"/>
    <property type="match status" value="1"/>
</dbReference>
<keyword evidence="3" id="KW-0378">Hydrolase</keyword>
<comment type="caution">
    <text evidence="9">The sequence shown here is derived from an EMBL/GenBank/DDBJ whole genome shotgun (WGS) entry which is preliminary data.</text>
</comment>
<proteinExistence type="inferred from homology"/>
<evidence type="ECO:0000256" key="1">
    <source>
        <dbReference type="ARBA" id="ARBA00007623"/>
    </source>
</evidence>
<dbReference type="GO" id="GO:0006508">
    <property type="term" value="P:proteolysis"/>
    <property type="evidence" value="ECO:0007669"/>
    <property type="project" value="UniProtKB-KW"/>
</dbReference>
<evidence type="ECO:0000256" key="3">
    <source>
        <dbReference type="ARBA" id="ARBA00022801"/>
    </source>
</evidence>
<dbReference type="GO" id="GO:0004198">
    <property type="term" value="F:calcium-dependent cysteine-type endopeptidase activity"/>
    <property type="evidence" value="ECO:0007669"/>
    <property type="project" value="InterPro"/>
</dbReference>
<dbReference type="InterPro" id="IPR022684">
    <property type="entry name" value="Calpain_cysteine_protease"/>
</dbReference>
<evidence type="ECO:0000256" key="6">
    <source>
        <dbReference type="PROSITE-ProRule" id="PRU00239"/>
    </source>
</evidence>
<gene>
    <name evidence="9" type="primary">CAPN14</name>
    <name evidence="9" type="ORF">SNAT2548_LOCUS5821</name>
</gene>
<protein>
    <submittedName>
        <fullName evidence="9">CAPN14 protein</fullName>
    </submittedName>
</protein>
<keyword evidence="10" id="KW-1185">Reference proteome</keyword>
<dbReference type="OrthoDB" id="424753at2759"/>
<dbReference type="SUPFAM" id="SSF54001">
    <property type="entry name" value="Cysteine proteinases"/>
    <property type="match status" value="1"/>
</dbReference>
<dbReference type="PROSITE" id="PS50203">
    <property type="entry name" value="CALPAIN_CAT"/>
    <property type="match status" value="1"/>
</dbReference>
<dbReference type="PANTHER" id="PTHR10183:SF379">
    <property type="entry name" value="CALPAIN-5"/>
    <property type="match status" value="1"/>
</dbReference>
<comment type="similarity">
    <text evidence="1">Belongs to the peptidase C2 family.</text>
</comment>
<dbReference type="InterPro" id="IPR038765">
    <property type="entry name" value="Papain-like_cys_pep_sf"/>
</dbReference>
<dbReference type="EMBL" id="CAJNDS010000378">
    <property type="protein sequence ID" value="CAE7199176.1"/>
    <property type="molecule type" value="Genomic_DNA"/>
</dbReference>
<dbReference type="AlphaFoldDB" id="A0A812JEU6"/>
<evidence type="ECO:0000313" key="9">
    <source>
        <dbReference type="EMBL" id="CAE7199176.1"/>
    </source>
</evidence>
<evidence type="ECO:0000256" key="4">
    <source>
        <dbReference type="ARBA" id="ARBA00022807"/>
    </source>
</evidence>
<keyword evidence="2" id="KW-0645">Protease</keyword>
<dbReference type="InterPro" id="IPR001300">
    <property type="entry name" value="Peptidase_C2_calpain_cat"/>
</dbReference>
<feature type="domain" description="Calpain catalytic" evidence="8">
    <location>
        <begin position="72"/>
        <end position="185"/>
    </location>
</feature>
<dbReference type="Pfam" id="PF00648">
    <property type="entry name" value="Peptidase_C2"/>
    <property type="match status" value="1"/>
</dbReference>
<name>A0A812JEU6_9DINO</name>
<reference evidence="9" key="1">
    <citation type="submission" date="2021-02" db="EMBL/GenBank/DDBJ databases">
        <authorList>
            <person name="Dougan E. K."/>
            <person name="Rhodes N."/>
            <person name="Thang M."/>
            <person name="Chan C."/>
        </authorList>
    </citation>
    <scope>NUCLEOTIDE SEQUENCE</scope>
</reference>
<organism evidence="9 10">
    <name type="scientific">Symbiodinium natans</name>
    <dbReference type="NCBI Taxonomy" id="878477"/>
    <lineage>
        <taxon>Eukaryota</taxon>
        <taxon>Sar</taxon>
        <taxon>Alveolata</taxon>
        <taxon>Dinophyceae</taxon>
        <taxon>Suessiales</taxon>
        <taxon>Symbiodiniaceae</taxon>
        <taxon>Symbiodinium</taxon>
    </lineage>
</organism>